<dbReference type="InterPro" id="IPR049870">
    <property type="entry name" value="BvgS-like_periplasmic1"/>
</dbReference>
<reference evidence="23" key="1">
    <citation type="submission" date="2017-12" db="EMBL/GenBank/DDBJ databases">
        <title>The genome sequence of Pantoea sp. 596.</title>
        <authorList>
            <person name="Gao J."/>
            <person name="Mao X."/>
            <person name="Sun J."/>
        </authorList>
    </citation>
    <scope>NUCLEOTIDE SEQUENCE [LARGE SCALE GENOMIC DNA]</scope>
    <source>
        <strain evidence="23">596</strain>
    </source>
</reference>
<dbReference type="Gene3D" id="3.40.190.10">
    <property type="entry name" value="Periplasmic binding protein-like II"/>
    <property type="match status" value="4"/>
</dbReference>
<evidence type="ECO:0000256" key="14">
    <source>
        <dbReference type="ARBA" id="ARBA00023012"/>
    </source>
</evidence>
<keyword evidence="8" id="KW-0812">Transmembrane</keyword>
<dbReference type="EMBL" id="PJRT01000005">
    <property type="protein sequence ID" value="PLR26453.1"/>
    <property type="molecule type" value="Genomic_DNA"/>
</dbReference>
<dbReference type="PROSITE" id="PS50113">
    <property type="entry name" value="PAC"/>
    <property type="match status" value="1"/>
</dbReference>
<dbReference type="InterPro" id="IPR036097">
    <property type="entry name" value="HisK_dim/P_sf"/>
</dbReference>
<dbReference type="SUPFAM" id="SSF47226">
    <property type="entry name" value="Histidine-containing phosphotransfer domain, HPT domain"/>
    <property type="match status" value="1"/>
</dbReference>
<dbReference type="InterPro" id="IPR011006">
    <property type="entry name" value="CheY-like_superfamily"/>
</dbReference>
<dbReference type="PROSITE" id="PS50109">
    <property type="entry name" value="HIS_KIN"/>
    <property type="match status" value="1"/>
</dbReference>
<comment type="catalytic activity">
    <reaction evidence="1">
        <text>ATP + protein L-histidine = ADP + protein N-phospho-L-histidine.</text>
        <dbReference type="EC" id="2.7.13.3"/>
    </reaction>
</comment>
<dbReference type="PROSITE" id="PS50110">
    <property type="entry name" value="RESPONSE_REGULATORY"/>
    <property type="match status" value="1"/>
</dbReference>
<dbReference type="Pfam" id="PF08448">
    <property type="entry name" value="PAS_4"/>
    <property type="match status" value="1"/>
</dbReference>
<dbReference type="SMART" id="SM00388">
    <property type="entry name" value="HisKA"/>
    <property type="match status" value="1"/>
</dbReference>
<feature type="domain" description="PAC" evidence="20">
    <location>
        <begin position="618"/>
        <end position="673"/>
    </location>
</feature>
<dbReference type="PROSITE" id="PS50894">
    <property type="entry name" value="HPT"/>
    <property type="match status" value="1"/>
</dbReference>
<evidence type="ECO:0000256" key="12">
    <source>
        <dbReference type="ARBA" id="ARBA00022840"/>
    </source>
</evidence>
<dbReference type="EC" id="2.7.13.3" evidence="3"/>
<dbReference type="Proteomes" id="UP000234296">
    <property type="component" value="Unassembled WGS sequence"/>
</dbReference>
<feature type="modified residue" description="Phosphohistidine" evidence="16">
    <location>
        <position position="1112"/>
    </location>
</feature>
<keyword evidence="4" id="KW-1003">Cell membrane</keyword>
<evidence type="ECO:0000256" key="15">
    <source>
        <dbReference type="ARBA" id="ARBA00023136"/>
    </source>
</evidence>
<dbReference type="CDD" id="cd17546">
    <property type="entry name" value="REC_hyHK_CKI1_RcsC-like"/>
    <property type="match status" value="1"/>
</dbReference>
<evidence type="ECO:0000259" key="19">
    <source>
        <dbReference type="PROSITE" id="PS50110"/>
    </source>
</evidence>
<dbReference type="InterPro" id="IPR036890">
    <property type="entry name" value="HATPase_C_sf"/>
</dbReference>
<dbReference type="Pfam" id="PF00072">
    <property type="entry name" value="Response_reg"/>
    <property type="match status" value="1"/>
</dbReference>
<dbReference type="SUPFAM" id="SSF47384">
    <property type="entry name" value="Homodimeric domain of signal transducing histidine kinase"/>
    <property type="match status" value="1"/>
</dbReference>
<dbReference type="InterPro" id="IPR035965">
    <property type="entry name" value="PAS-like_dom_sf"/>
</dbReference>
<feature type="domain" description="HPt" evidence="21">
    <location>
        <begin position="1073"/>
        <end position="1169"/>
    </location>
</feature>
<dbReference type="CDD" id="cd16922">
    <property type="entry name" value="HATPase_EvgS-ArcB-TorS-like"/>
    <property type="match status" value="1"/>
</dbReference>
<keyword evidence="9" id="KW-0732">Signal</keyword>
<dbReference type="SUPFAM" id="SSF53850">
    <property type="entry name" value="Periplasmic binding protein-like II"/>
    <property type="match status" value="2"/>
</dbReference>
<dbReference type="Gene3D" id="3.30.565.10">
    <property type="entry name" value="Histidine kinase-like ATPase, C-terminal domain"/>
    <property type="match status" value="1"/>
</dbReference>
<dbReference type="SUPFAM" id="SSF52172">
    <property type="entry name" value="CheY-like"/>
    <property type="match status" value="1"/>
</dbReference>
<keyword evidence="13" id="KW-1133">Transmembrane helix</keyword>
<dbReference type="CDD" id="cd13707">
    <property type="entry name" value="PBP2_BvgS_D2"/>
    <property type="match status" value="1"/>
</dbReference>
<dbReference type="InterPro" id="IPR003661">
    <property type="entry name" value="HisK_dim/P_dom"/>
</dbReference>
<sequence>MDHLNLLTHTSLNDIKPLALTPDQRQWLQQKKVLRMGVFAYDSPPYSLITLPDNYEGLNADYISIIGKKLGLEVQLVIFQKAEERLRALRNNEIDVIPNSTAQYNSPGIVFSEPYNIEYPILAVSNGTKAGLPADLDNFSVAVAAGYWPLNELKKIYPKAIFKIYDNYQQALSAVAFGDTQVYLGPSFLVSRNFINNLRIERFSLLPPRNTSFSLNKSSPLAELINSALNAVPVEKKQEMQEAWMSNELRRINQPLDLTKEERNWISHNPNVSVLLYGRDNLAPVAFIDNDGTLRGIATDVLNIVTIKTGLKFNFKAISTLGELEKRIHSRDDDMVAAMTPSNERAGQMLFTYPYIRTAFSLITNKKNNEVKNLSDLRGKKLGILKGAALIDYISENYPEIKFVIFDNDEKMFSSAANNSVDAIVGLLITSDYKISLGYRERLKVVNVIGSGAAFVSFALGKDKPELKSILNKVLISLPPEELSIMANRWRPNNLLIVDDFWGRNRILLITLTSLLSAILIFVVIRSIWLRKSVSLAAAQAQMLEKLLNDVPFPISLRDLQGRLTYCNQYYLSLVNVPFNEIKGTLLTDHPRNITYEQAEFFQQKADEVIASSLPYIEDIEVSIVDQHDNEQKKITANIWMLPWRDGAGKVIGVVGGLWDVSERATLLQQLSEASDRAEASNRAKSTFLSTMSHEIRTPMNAIIGMLDMAIKKGRKGEQDLQALEVAQQSAEGLVGLIGDILDLSRVEGGELEFRPQRINLGMLINQLLVIFNGLAIDKNILLHKNFPSEAIPDVMGDPLRIKQVLSNVLGNAIKFTDTGGVTLDLRQEIREDGKTIRYTIDVTDSGIGIDESQQAKLFQPFSQADNRRAGTGLGLFISRNLCKVMGGDLTLYSVQYQGTRVQAEIVLTIAEAIDTVPEKVETNTDSTEENSKQLSVLVVDDNAANRMLLAKQLAWLGHHAHIAEGGEEAIELWRQQTFDVIITDCNMPRMNGYQFTQFIRENERIKGMQPVWILGFTANAMHEIIERCLASGMNGCLFKPCTINSLSDALNKRGKLNVAADQINLSTLTSQDNVLQQELMHRLETSLREDYISMMEAVAHQDWVLLADLSHRVMGSVRIMRESRLAEACQQVETACLAIPLDVPACYKKWQQLQQQIESWLANVASEK</sequence>
<evidence type="ECO:0000256" key="16">
    <source>
        <dbReference type="PROSITE-ProRule" id="PRU00110"/>
    </source>
</evidence>
<dbReference type="InterPro" id="IPR004358">
    <property type="entry name" value="Sig_transdc_His_kin-like_C"/>
</dbReference>
<evidence type="ECO:0000313" key="22">
    <source>
        <dbReference type="EMBL" id="PLR26453.1"/>
    </source>
</evidence>
<dbReference type="InterPro" id="IPR003594">
    <property type="entry name" value="HATPase_dom"/>
</dbReference>
<evidence type="ECO:0000313" key="23">
    <source>
        <dbReference type="Proteomes" id="UP000234296"/>
    </source>
</evidence>
<evidence type="ECO:0000256" key="2">
    <source>
        <dbReference type="ARBA" id="ARBA00004429"/>
    </source>
</evidence>
<dbReference type="Pfam" id="PF00512">
    <property type="entry name" value="HisKA"/>
    <property type="match status" value="1"/>
</dbReference>
<dbReference type="Gene3D" id="3.40.50.2300">
    <property type="match status" value="1"/>
</dbReference>
<name>A0ABX4SXV7_9GAMM</name>
<feature type="modified residue" description="4-aspartylphosphate" evidence="17">
    <location>
        <position position="985"/>
    </location>
</feature>
<dbReference type="InterPro" id="IPR013656">
    <property type="entry name" value="PAS_4"/>
</dbReference>
<dbReference type="SMART" id="SM00387">
    <property type="entry name" value="HATPase_c"/>
    <property type="match status" value="1"/>
</dbReference>
<evidence type="ECO:0000256" key="8">
    <source>
        <dbReference type="ARBA" id="ARBA00022692"/>
    </source>
</evidence>
<dbReference type="Gene3D" id="1.20.120.160">
    <property type="entry name" value="HPT domain"/>
    <property type="match status" value="1"/>
</dbReference>
<proteinExistence type="predicted"/>
<keyword evidence="10" id="KW-0547">Nucleotide-binding</keyword>
<dbReference type="SMART" id="SM00062">
    <property type="entry name" value="PBPb"/>
    <property type="match status" value="2"/>
</dbReference>
<gene>
    <name evidence="22" type="ORF">PZBJ_02565</name>
</gene>
<dbReference type="CDD" id="cd13705">
    <property type="entry name" value="PBP2_BvgS_D1"/>
    <property type="match status" value="1"/>
</dbReference>
<protein>
    <recommendedName>
        <fullName evidence="3">histidine kinase</fullName>
        <ecNumber evidence="3">2.7.13.3</ecNumber>
    </recommendedName>
</protein>
<evidence type="ECO:0000259" key="21">
    <source>
        <dbReference type="PROSITE" id="PS50894"/>
    </source>
</evidence>
<dbReference type="InterPro" id="IPR036641">
    <property type="entry name" value="HPT_dom_sf"/>
</dbReference>
<evidence type="ECO:0000256" key="1">
    <source>
        <dbReference type="ARBA" id="ARBA00000085"/>
    </source>
</evidence>
<feature type="domain" description="Response regulatory" evidence="19">
    <location>
        <begin position="936"/>
        <end position="1055"/>
    </location>
</feature>
<dbReference type="InterPro" id="IPR049871">
    <property type="entry name" value="BvgS-like_periplasmic2"/>
</dbReference>
<dbReference type="GO" id="GO:0016301">
    <property type="term" value="F:kinase activity"/>
    <property type="evidence" value="ECO:0007669"/>
    <property type="project" value="UniProtKB-KW"/>
</dbReference>
<keyword evidence="12" id="KW-0067">ATP-binding</keyword>
<organism evidence="22 23">
    <name type="scientific">Pantoea endophytica</name>
    <dbReference type="NCBI Taxonomy" id="92488"/>
    <lineage>
        <taxon>Bacteria</taxon>
        <taxon>Pseudomonadati</taxon>
        <taxon>Pseudomonadota</taxon>
        <taxon>Gammaproteobacteria</taxon>
        <taxon>Enterobacterales</taxon>
        <taxon>Erwiniaceae</taxon>
        <taxon>Pantoea</taxon>
    </lineage>
</organism>
<evidence type="ECO:0000256" key="3">
    <source>
        <dbReference type="ARBA" id="ARBA00012438"/>
    </source>
</evidence>
<dbReference type="Pfam" id="PF00497">
    <property type="entry name" value="SBP_bac_3"/>
    <property type="match status" value="2"/>
</dbReference>
<evidence type="ECO:0000259" key="20">
    <source>
        <dbReference type="PROSITE" id="PS50113"/>
    </source>
</evidence>
<dbReference type="SUPFAM" id="SSF55785">
    <property type="entry name" value="PYP-like sensor domain (PAS domain)"/>
    <property type="match status" value="1"/>
</dbReference>
<evidence type="ECO:0000256" key="11">
    <source>
        <dbReference type="ARBA" id="ARBA00022777"/>
    </source>
</evidence>
<dbReference type="CDD" id="cd00082">
    <property type="entry name" value="HisKA"/>
    <property type="match status" value="1"/>
</dbReference>
<dbReference type="Gene3D" id="3.30.450.20">
    <property type="entry name" value="PAS domain"/>
    <property type="match status" value="1"/>
</dbReference>
<keyword evidence="11 22" id="KW-0418">Kinase</keyword>
<keyword evidence="14" id="KW-0902">Two-component regulatory system</keyword>
<evidence type="ECO:0000256" key="6">
    <source>
        <dbReference type="ARBA" id="ARBA00022553"/>
    </source>
</evidence>
<dbReference type="Pfam" id="PF02518">
    <property type="entry name" value="HATPase_c"/>
    <property type="match status" value="1"/>
</dbReference>
<feature type="domain" description="Histidine kinase" evidence="18">
    <location>
        <begin position="691"/>
        <end position="910"/>
    </location>
</feature>
<keyword evidence="6 17" id="KW-0597">Phosphoprotein</keyword>
<evidence type="ECO:0000256" key="9">
    <source>
        <dbReference type="ARBA" id="ARBA00022729"/>
    </source>
</evidence>
<keyword evidence="15" id="KW-0472">Membrane</keyword>
<dbReference type="InterPro" id="IPR000700">
    <property type="entry name" value="PAS-assoc_C"/>
</dbReference>
<dbReference type="SMART" id="SM00448">
    <property type="entry name" value="REC"/>
    <property type="match status" value="1"/>
</dbReference>
<evidence type="ECO:0000256" key="4">
    <source>
        <dbReference type="ARBA" id="ARBA00022475"/>
    </source>
</evidence>
<dbReference type="InterPro" id="IPR005467">
    <property type="entry name" value="His_kinase_dom"/>
</dbReference>
<evidence type="ECO:0000259" key="18">
    <source>
        <dbReference type="PROSITE" id="PS50109"/>
    </source>
</evidence>
<accession>A0ABX4SXV7</accession>
<dbReference type="InterPro" id="IPR008207">
    <property type="entry name" value="Sig_transdc_His_kin_Hpt_dom"/>
</dbReference>
<dbReference type="CDD" id="cd00130">
    <property type="entry name" value="PAS"/>
    <property type="match status" value="1"/>
</dbReference>
<dbReference type="InterPro" id="IPR001789">
    <property type="entry name" value="Sig_transdc_resp-reg_receiver"/>
</dbReference>
<keyword evidence="5" id="KW-0997">Cell inner membrane</keyword>
<dbReference type="PANTHER" id="PTHR43047">
    <property type="entry name" value="TWO-COMPONENT HISTIDINE PROTEIN KINASE"/>
    <property type="match status" value="1"/>
</dbReference>
<dbReference type="PRINTS" id="PR00344">
    <property type="entry name" value="BCTRLSENSOR"/>
</dbReference>
<evidence type="ECO:0000256" key="13">
    <source>
        <dbReference type="ARBA" id="ARBA00022989"/>
    </source>
</evidence>
<comment type="subcellular location">
    <subcellularLocation>
        <location evidence="2">Cell inner membrane</location>
        <topology evidence="2">Multi-pass membrane protein</topology>
    </subcellularLocation>
</comment>
<comment type="caution">
    <text evidence="22">The sequence shown here is derived from an EMBL/GenBank/DDBJ whole genome shotgun (WGS) entry which is preliminary data.</text>
</comment>
<evidence type="ECO:0000256" key="17">
    <source>
        <dbReference type="PROSITE-ProRule" id="PRU00169"/>
    </source>
</evidence>
<evidence type="ECO:0000256" key="5">
    <source>
        <dbReference type="ARBA" id="ARBA00022519"/>
    </source>
</evidence>
<evidence type="ECO:0000256" key="10">
    <source>
        <dbReference type="ARBA" id="ARBA00022741"/>
    </source>
</evidence>
<dbReference type="Gene3D" id="1.10.287.130">
    <property type="match status" value="1"/>
</dbReference>
<evidence type="ECO:0000256" key="7">
    <source>
        <dbReference type="ARBA" id="ARBA00022679"/>
    </source>
</evidence>
<dbReference type="InterPro" id="IPR000014">
    <property type="entry name" value="PAS"/>
</dbReference>
<keyword evidence="7" id="KW-0808">Transferase</keyword>
<dbReference type="PANTHER" id="PTHR43047:SF72">
    <property type="entry name" value="OSMOSENSING HISTIDINE PROTEIN KINASE SLN1"/>
    <property type="match status" value="1"/>
</dbReference>
<keyword evidence="23" id="KW-1185">Reference proteome</keyword>
<dbReference type="SUPFAM" id="SSF55874">
    <property type="entry name" value="ATPase domain of HSP90 chaperone/DNA topoisomerase II/histidine kinase"/>
    <property type="match status" value="1"/>
</dbReference>
<dbReference type="InterPro" id="IPR001638">
    <property type="entry name" value="Solute-binding_3/MltF_N"/>
</dbReference>